<dbReference type="GO" id="GO:0005524">
    <property type="term" value="F:ATP binding"/>
    <property type="evidence" value="ECO:0007669"/>
    <property type="project" value="UniProtKB-KW"/>
</dbReference>
<evidence type="ECO:0000256" key="6">
    <source>
        <dbReference type="ARBA" id="ARBA00023163"/>
    </source>
</evidence>
<dbReference type="HOGENOM" id="CLU_015961_0_0_6"/>
<evidence type="ECO:0000313" key="11">
    <source>
        <dbReference type="EMBL" id="EJP73448.1"/>
    </source>
</evidence>
<evidence type="ECO:0000259" key="10">
    <source>
        <dbReference type="Pfam" id="PF12627"/>
    </source>
</evidence>
<evidence type="ECO:0000256" key="5">
    <source>
        <dbReference type="ARBA" id="ARBA00022884"/>
    </source>
</evidence>
<dbReference type="Pfam" id="PF01743">
    <property type="entry name" value="PolyA_pol"/>
    <property type="match status" value="1"/>
</dbReference>
<dbReference type="NCBIfam" id="TIGR01942">
    <property type="entry name" value="pcnB"/>
    <property type="match status" value="1"/>
</dbReference>
<evidence type="ECO:0000256" key="3">
    <source>
        <dbReference type="ARBA" id="ARBA00022741"/>
    </source>
</evidence>
<dbReference type="Gene3D" id="3.30.460.10">
    <property type="entry name" value="Beta Polymerase, domain 2"/>
    <property type="match status" value="1"/>
</dbReference>
<dbReference type="InterPro" id="IPR052191">
    <property type="entry name" value="tRNA_ntf/polyA_polymerase_I"/>
</dbReference>
<keyword evidence="2 7" id="KW-0808">Transferase</keyword>
<evidence type="ECO:0000256" key="1">
    <source>
        <dbReference type="ARBA" id="ARBA00022664"/>
    </source>
</evidence>
<feature type="domain" description="Polymerase A arginine-rich C-terminal" evidence="9">
    <location>
        <begin position="301"/>
        <end position="398"/>
    </location>
</feature>
<accession>J5KFV4</accession>
<dbReference type="EMBL" id="JH611165">
    <property type="protein sequence ID" value="EJP73448.1"/>
    <property type="molecule type" value="Genomic_DNA"/>
</dbReference>
<dbReference type="GO" id="GO:0003723">
    <property type="term" value="F:RNA binding"/>
    <property type="evidence" value="ECO:0007669"/>
    <property type="project" value="UniProtKB-KW"/>
</dbReference>
<dbReference type="SUPFAM" id="SSF81891">
    <property type="entry name" value="Poly A polymerase C-terminal region-like"/>
    <property type="match status" value="1"/>
</dbReference>
<name>J5KFV4_9GAMM</name>
<dbReference type="GO" id="GO:0006397">
    <property type="term" value="P:mRNA processing"/>
    <property type="evidence" value="ECO:0007669"/>
    <property type="project" value="UniProtKB-KW"/>
</dbReference>
<organism evidence="11 12">
    <name type="scientific">SAR86 cluster bacterium SAR86B</name>
    <dbReference type="NCBI Taxonomy" id="1123867"/>
    <lineage>
        <taxon>Bacteria</taxon>
        <taxon>Pseudomonadati</taxon>
        <taxon>Pseudomonadota</taxon>
        <taxon>Gammaproteobacteria</taxon>
        <taxon>SAR86 cluster</taxon>
    </lineage>
</organism>
<keyword evidence="5 7" id="KW-0694">RNA-binding</keyword>
<dbReference type="GO" id="GO:0043633">
    <property type="term" value="P:polyadenylation-dependent RNA catabolic process"/>
    <property type="evidence" value="ECO:0007669"/>
    <property type="project" value="InterPro"/>
</dbReference>
<feature type="domain" description="Poly A polymerase head" evidence="8">
    <location>
        <begin position="25"/>
        <end position="154"/>
    </location>
</feature>
<keyword evidence="6" id="KW-0804">Transcription</keyword>
<evidence type="ECO:0000259" key="8">
    <source>
        <dbReference type="Pfam" id="PF01743"/>
    </source>
</evidence>
<comment type="similarity">
    <text evidence="7">Belongs to the tRNA nucleotidyltransferase/poly(A) polymerase family.</text>
</comment>
<gene>
    <name evidence="11" type="ORF">NT02SARS_0066</name>
</gene>
<dbReference type="GO" id="GO:1990817">
    <property type="term" value="F:poly(A) RNA polymerase activity"/>
    <property type="evidence" value="ECO:0007669"/>
    <property type="project" value="InterPro"/>
</dbReference>
<dbReference type="InterPro" id="IPR043519">
    <property type="entry name" value="NT_sf"/>
</dbReference>
<keyword evidence="3" id="KW-0547">Nucleotide-binding</keyword>
<evidence type="ECO:0000256" key="4">
    <source>
        <dbReference type="ARBA" id="ARBA00022840"/>
    </source>
</evidence>
<evidence type="ECO:0000259" key="9">
    <source>
        <dbReference type="Pfam" id="PF12626"/>
    </source>
</evidence>
<evidence type="ECO:0000256" key="2">
    <source>
        <dbReference type="ARBA" id="ARBA00022679"/>
    </source>
</evidence>
<dbReference type="CDD" id="cd05398">
    <property type="entry name" value="NT_ClassII-CCAase"/>
    <property type="match status" value="1"/>
</dbReference>
<evidence type="ECO:0000256" key="7">
    <source>
        <dbReference type="RuleBase" id="RU003953"/>
    </source>
</evidence>
<dbReference type="Pfam" id="PF12626">
    <property type="entry name" value="PolyA_pol_arg_C"/>
    <property type="match status" value="1"/>
</dbReference>
<sequence>MIDNSKISSFAIQAIKKLKKNNYEAYLVGGCVRDSLTGITPKDFDVATNATPDQVRRIFKSSRIIGRRFKLVHLYSHNELIEIATFRAGKNSLSGDQNLVTDNLGKIIRDNVWGSINEDCQRRDFTVNALYYCPISKEIKDFNNGLLDIRKKRIVSIGDPLQRFEEDPVRSLRAIRFSTKLGFKLDTHIKHAIYDKGHLLFGVSNARLFDEMCKLFLHGSAEKNFLKLHKFNLLKYLVHTNPDQSNFAWSMIIEASKNTDTRVKEKKSVTPGFLMACILWPHLIKISSNKSSIDIRKFYRNIDFVLKAQQKYTAIPRSSQSYIKDIWILQLKLQSRIKRQPFKLVNHRRFRAAYDFLIVRERASGENTYLSDWWTKFQVNDEALKNSLIEQRKAEENNKTFGFLGELR</sequence>
<keyword evidence="4" id="KW-0067">ATP-binding</keyword>
<dbReference type="InterPro" id="IPR002646">
    <property type="entry name" value="PolA_pol_head_dom"/>
</dbReference>
<feature type="domain" description="tRNA nucleotidyltransferase/poly(A) polymerase RNA and SrmB- binding" evidence="10">
    <location>
        <begin position="182"/>
        <end position="238"/>
    </location>
</feature>
<keyword evidence="1" id="KW-0507">mRNA processing</keyword>
<dbReference type="Gene3D" id="1.10.3090.10">
    <property type="entry name" value="cca-adding enzyme, domain 2"/>
    <property type="match status" value="1"/>
</dbReference>
<dbReference type="InterPro" id="IPR032828">
    <property type="entry name" value="PolyA_RNA-bd"/>
</dbReference>
<dbReference type="AlphaFoldDB" id="J5KFV4"/>
<proteinExistence type="inferred from homology"/>
<reference evidence="11 12" key="1">
    <citation type="journal article" date="2012" name="ISME J.">
        <title>Genomic insights to SAR86, an abundant and uncultivated marine bacterial lineage.</title>
        <authorList>
            <person name="Dupont C.L."/>
            <person name="Rusch D.B."/>
            <person name="Yooseph S."/>
            <person name="Lombardo M.J."/>
            <person name="Richter R.A."/>
            <person name="Valas R."/>
            <person name="Novotny M."/>
            <person name="Yee-Greenbaum J."/>
            <person name="Selengut J.D."/>
            <person name="Haft D.H."/>
            <person name="Halpern A.L."/>
            <person name="Lasken R.S."/>
            <person name="Nealson K."/>
            <person name="Friedman R."/>
            <person name="Venter J.C."/>
        </authorList>
    </citation>
    <scope>NUCLEOTIDE SEQUENCE [LARGE SCALE GENOMIC DNA]</scope>
</reference>
<evidence type="ECO:0000313" key="12">
    <source>
        <dbReference type="Proteomes" id="UP000010116"/>
    </source>
</evidence>
<dbReference type="PANTHER" id="PTHR43051">
    <property type="entry name" value="POLYNUCLEOTIDE ADENYLYLTRANSFERASE FAMILY PROTEIN"/>
    <property type="match status" value="1"/>
</dbReference>
<dbReference type="PANTHER" id="PTHR43051:SF1">
    <property type="entry name" value="POLYNUCLEOTIDE ADENYLYLTRANSFERASE FAMILY PROTEIN"/>
    <property type="match status" value="1"/>
</dbReference>
<protein>
    <submittedName>
        <fullName evidence="11">Poly(A) polymerase</fullName>
    </submittedName>
</protein>
<dbReference type="InterPro" id="IPR010206">
    <property type="entry name" value="PolA_pol_I"/>
</dbReference>
<dbReference type="Pfam" id="PF12627">
    <property type="entry name" value="PolyA_pol_RNAbd"/>
    <property type="match status" value="1"/>
</dbReference>
<dbReference type="SUPFAM" id="SSF81301">
    <property type="entry name" value="Nucleotidyltransferase"/>
    <property type="match status" value="1"/>
</dbReference>
<dbReference type="Proteomes" id="UP000010116">
    <property type="component" value="Unassembled WGS sequence"/>
</dbReference>
<dbReference type="InterPro" id="IPR025866">
    <property type="entry name" value="PolyA_pol_arg_C_dom"/>
</dbReference>